<proteinExistence type="inferred from homology"/>
<organism evidence="3 4">
    <name type="scientific">Caproiciproducens faecalis</name>
    <dbReference type="NCBI Taxonomy" id="2820301"/>
    <lineage>
        <taxon>Bacteria</taxon>
        <taxon>Bacillati</taxon>
        <taxon>Bacillota</taxon>
        <taxon>Clostridia</taxon>
        <taxon>Eubacteriales</taxon>
        <taxon>Acutalibacteraceae</taxon>
        <taxon>Caproiciproducens</taxon>
    </lineage>
</organism>
<dbReference type="Proteomes" id="UP000719942">
    <property type="component" value="Unassembled WGS sequence"/>
</dbReference>
<dbReference type="Gene3D" id="3.30.450.380">
    <property type="match status" value="1"/>
</dbReference>
<dbReference type="EMBL" id="JAGFNZ010000003">
    <property type="protein sequence ID" value="MBW7573177.1"/>
    <property type="molecule type" value="Genomic_DNA"/>
</dbReference>
<evidence type="ECO:0000313" key="4">
    <source>
        <dbReference type="Proteomes" id="UP000719942"/>
    </source>
</evidence>
<dbReference type="CDD" id="cd01130">
    <property type="entry name" value="VirB11-like_ATPase"/>
    <property type="match status" value="1"/>
</dbReference>
<gene>
    <name evidence="3" type="ORF">J5W02_10170</name>
</gene>
<dbReference type="InterPro" id="IPR027417">
    <property type="entry name" value="P-loop_NTPase"/>
</dbReference>
<dbReference type="InterPro" id="IPR001482">
    <property type="entry name" value="T2SS/T4SS_dom"/>
</dbReference>
<evidence type="ECO:0000256" key="1">
    <source>
        <dbReference type="ARBA" id="ARBA00006611"/>
    </source>
</evidence>
<dbReference type="Pfam" id="PF00437">
    <property type="entry name" value="T2SSE"/>
    <property type="match status" value="1"/>
</dbReference>
<dbReference type="PANTHER" id="PTHR30486:SF6">
    <property type="entry name" value="TYPE IV PILUS RETRACTATION ATPASE PILT"/>
    <property type="match status" value="1"/>
</dbReference>
<dbReference type="PANTHER" id="PTHR30486">
    <property type="entry name" value="TWITCHING MOTILITY PROTEIN PILT"/>
    <property type="match status" value="1"/>
</dbReference>
<feature type="domain" description="Bacterial type II secretion system protein E" evidence="2">
    <location>
        <begin position="160"/>
        <end position="339"/>
    </location>
</feature>
<accession>A0ABS7DPI1</accession>
<evidence type="ECO:0000313" key="3">
    <source>
        <dbReference type="EMBL" id="MBW7573177.1"/>
    </source>
</evidence>
<name>A0ABS7DPI1_9FIRM</name>
<dbReference type="InterPro" id="IPR050921">
    <property type="entry name" value="T4SS_GSP_E_ATPase"/>
</dbReference>
<comment type="similarity">
    <text evidence="1">Belongs to the GSP E family.</text>
</comment>
<dbReference type="Gene3D" id="3.40.50.300">
    <property type="entry name" value="P-loop containing nucleotide triphosphate hydrolases"/>
    <property type="match status" value="1"/>
</dbReference>
<evidence type="ECO:0000259" key="2">
    <source>
        <dbReference type="Pfam" id="PF00437"/>
    </source>
</evidence>
<reference evidence="3 4" key="1">
    <citation type="submission" date="2021-03" db="EMBL/GenBank/DDBJ databases">
        <title>Caproiciproducens sp. nov. isolated from feces of cow.</title>
        <authorList>
            <person name="Choi J.-Y."/>
        </authorList>
    </citation>
    <scope>NUCLEOTIDE SEQUENCE [LARGE SCALE GENOMIC DNA]</scope>
    <source>
        <strain evidence="3 4">AGMB10547</strain>
    </source>
</reference>
<protein>
    <submittedName>
        <fullName evidence="3">Type II/IV secretion system ATPase subunit</fullName>
    </submittedName>
</protein>
<keyword evidence="4" id="KW-1185">Reference proteome</keyword>
<sequence>MSRQNSMDFPELLEKVQGYMSEQYKELLSGEGNDRKDMLISAIRQFLMDNRLSVDGMNPEQLTNRLYREMAEYSFLTPYLNYEISNVEGIEINSWDCIWVKFAGSRMEPAKGQFLSPKHARDVLTRLLHQSKINMDYACPLVRGHLDKNIRITVNGGFETLDDDVGIAASIRFVNPNHLKKEDLIKFGTLTPEMMEFLIALYRYGISLMLAGETDAGKTTLMAIIMAAAVLYSKKLYTIENGTREFDLIVRDTADRILNSVIHTVTRESEDLKQAITQQMLLEQGMTMNPDYICMAEVKGSEAFETIEAALTGHPVIGTTHTDSAETIPDRLVQLASIKGTTLSDKTLYSMAVKAFPILFYSEKMADGVRRVTQICECTLENDRPKVTPLWRYDTKYNEVVNGKTVIHGEFIKCGTISVQMQKRLRRKGIPEDLLQSFLKGGQEK</sequence>
<dbReference type="SUPFAM" id="SSF52540">
    <property type="entry name" value="P-loop containing nucleoside triphosphate hydrolases"/>
    <property type="match status" value="1"/>
</dbReference>
<comment type="caution">
    <text evidence="3">The sequence shown here is derived from an EMBL/GenBank/DDBJ whole genome shotgun (WGS) entry which is preliminary data.</text>
</comment>